<evidence type="ECO:0000256" key="1">
    <source>
        <dbReference type="SAM" id="MobiDB-lite"/>
    </source>
</evidence>
<feature type="compositionally biased region" description="Polar residues" evidence="1">
    <location>
        <begin position="602"/>
        <end position="611"/>
    </location>
</feature>
<sequence length="1266" mass="131545">MSTSSSSPSSTPSRDSRRRKPYAQRKTLVRNSSLFGSFKNFVAAPFSRLFSSTEDFDDETDFSGKRRRAAPQPRNDFEGTEDGPAPPKRMRVASPSLSPPANRGSSGGYLDPPSSAFRQKSPHNQTARSTSITIPSTTISDSNNRSTISPLRRQMSSGMSIDSRPSTNTYHRNISRDSPMASVPLVGTADRNTPKAQPNDRPRDLSMPPLSGRPSFIMRSSMTPQPQRDVSEPPPMTSLTSHPVFVRAPSQASERRQKSATPTLGSLVDSQRQSQNSQTASSTRQRGSLLFGRQVQDSQPSQSSVLQELDFYRTPLVPTRLRSKAHGNNTADITDMFNRKRSLILMGDDNRVKLGRRGSRKEKKDAEENESKPYAGTTGLKKRLAKHKQDEEEVLRQSDSSRDDSMMSDKPPATEEKDSATQEIPPPVPPPAGEDFFSLARSSATSSSPQTSSLRVGRASRSHISRPPRPSKTKFSAAYEDDEDVSEESRNEMAALEEAAKKVPVFQVPAGFTFAKDTKPVEVDSTNAKEPPVPSLPFSLTTSASPSFSLANNKPSAPPADVPAFEPTRSASPPRNASEINPKAAAGPTPESSSEGKVPNFFASSKFLSNENTPTPSFSAATPPSNPQPGSGSASPFTLPPPSTFSLPPISSPGLVSAAVPPKETDAPIWQKTDDTTSTSAAAGTSSNIPTMFSFAPQADSSAFGAPRLDAKQQDTAAKPSLSSPFSFDKPTTKESRPPTGISFSVTPPVPATSATTEKSTPSLLFGGPSSNTSIFGNKDASTPASGGSLFSGSNAAPAAGSLFGAPKSSEAEGKKPDSSASGSPFMFGQKPEQPTSLFGSGDKPKSDLFSQPPAGQSTSTSSPFSFSGAPEPPKPAFSFSGQSSAPADTVAPESKPFSFGNSAPAATTPSNEASRSFSFGNGPTTPAISTEAPKPFSFGTPSNPTTPSETSKPFSFGSTSTTTPNASGEPSKGFPFGSGTGTSGTAGASTGFSFGNGPASTPSGFGESKPSFGFGSSRPVTPPPNADQEVRMEESPTRDLQKPSEPRPSLGFSFGSNTSSPFAQSSTNHTPSGSTSSPFSFGGSSTPGGSGFGIKTDVKPASPSFPFGQTQPTSATSTSSPFNFGAAKQDNDPPRPSTTGSFSFSQSPSTTASPFAFGASNNTSNAFGGAQAGSAPGSPSTFSQTPAFGNAGASNPFSFGSQPASPATPSSSLPQSSGFGAPGGGFGASQPSGAGSLFTMGSASPAATNSQGRNIKRLPKRGGKR</sequence>
<feature type="compositionally biased region" description="Low complexity" evidence="1">
    <location>
        <begin position="1"/>
        <end position="13"/>
    </location>
</feature>
<feature type="compositionally biased region" description="Basic and acidic residues" evidence="1">
    <location>
        <begin position="1029"/>
        <end position="1046"/>
    </location>
</feature>
<feature type="compositionally biased region" description="Polar residues" evidence="1">
    <location>
        <begin position="218"/>
        <end position="228"/>
    </location>
</feature>
<feature type="compositionally biased region" description="Basic and acidic residues" evidence="1">
    <location>
        <begin position="362"/>
        <end position="371"/>
    </location>
</feature>
<feature type="compositionally biased region" description="Low complexity" evidence="1">
    <location>
        <begin position="986"/>
        <end position="996"/>
    </location>
</feature>
<feature type="compositionally biased region" description="Low complexity" evidence="1">
    <location>
        <begin position="438"/>
        <end position="455"/>
    </location>
</feature>
<feature type="region of interest" description="Disordered" evidence="1">
    <location>
        <begin position="1"/>
        <end position="28"/>
    </location>
</feature>
<feature type="compositionally biased region" description="Polar residues" evidence="1">
    <location>
        <begin position="141"/>
        <end position="172"/>
    </location>
</feature>
<accession>A0ABR2ZQ83</accession>
<proteinExistence type="predicted"/>
<feature type="compositionally biased region" description="Polar residues" evidence="1">
    <location>
        <begin position="1182"/>
        <end position="1201"/>
    </location>
</feature>
<feature type="region of interest" description="Disordered" evidence="1">
    <location>
        <begin position="348"/>
        <end position="489"/>
    </location>
</feature>
<name>A0ABR2ZQ83_9AGAR</name>
<feature type="compositionally biased region" description="Polar residues" evidence="1">
    <location>
        <begin position="538"/>
        <end position="555"/>
    </location>
</feature>
<feature type="compositionally biased region" description="Polar residues" evidence="1">
    <location>
        <begin position="1055"/>
        <end position="1070"/>
    </location>
</feature>
<feature type="compositionally biased region" description="Basic and acidic residues" evidence="1">
    <location>
        <begin position="387"/>
        <end position="420"/>
    </location>
</feature>
<feature type="compositionally biased region" description="Low complexity" evidence="1">
    <location>
        <begin position="941"/>
        <end position="965"/>
    </location>
</feature>
<feature type="compositionally biased region" description="Low complexity" evidence="1">
    <location>
        <begin position="1202"/>
        <end position="1220"/>
    </location>
</feature>
<feature type="region of interest" description="Disordered" evidence="1">
    <location>
        <begin position="53"/>
        <end position="287"/>
    </location>
</feature>
<feature type="region of interest" description="Disordered" evidence="1">
    <location>
        <begin position="514"/>
        <end position="1266"/>
    </location>
</feature>
<feature type="compositionally biased region" description="Polar residues" evidence="1">
    <location>
        <begin position="1240"/>
        <end position="1254"/>
    </location>
</feature>
<feature type="compositionally biased region" description="Polar residues" evidence="1">
    <location>
        <begin position="758"/>
        <end position="795"/>
    </location>
</feature>
<feature type="compositionally biased region" description="Basic residues" evidence="1">
    <location>
        <begin position="458"/>
        <end position="472"/>
    </location>
</feature>
<feature type="compositionally biased region" description="Polar residues" evidence="1">
    <location>
        <begin position="116"/>
        <end position="128"/>
    </location>
</feature>
<gene>
    <name evidence="2" type="ORF">AAF712_009787</name>
</gene>
<protein>
    <submittedName>
        <fullName evidence="2">Uncharacterized protein</fullName>
    </submittedName>
</protein>
<dbReference type="EMBL" id="JBBXMP010000084">
    <property type="protein sequence ID" value="KAL0063292.1"/>
    <property type="molecule type" value="Genomic_DNA"/>
</dbReference>
<keyword evidence="3" id="KW-1185">Reference proteome</keyword>
<feature type="compositionally biased region" description="Low complexity" evidence="1">
    <location>
        <begin position="1110"/>
        <end position="1122"/>
    </location>
</feature>
<feature type="compositionally biased region" description="Polar residues" evidence="1">
    <location>
        <begin position="900"/>
        <end position="929"/>
    </location>
</feature>
<comment type="caution">
    <text evidence="2">The sequence shown here is derived from an EMBL/GenBank/DDBJ whole genome shotgun (WGS) entry which is preliminary data.</text>
</comment>
<feature type="compositionally biased region" description="Basic residues" evidence="1">
    <location>
        <begin position="1255"/>
        <end position="1266"/>
    </location>
</feature>
<feature type="compositionally biased region" description="Polar residues" evidence="1">
    <location>
        <begin position="259"/>
        <end position="286"/>
    </location>
</feature>
<dbReference type="Proteomes" id="UP001437256">
    <property type="component" value="Unassembled WGS sequence"/>
</dbReference>
<feature type="compositionally biased region" description="Polar residues" evidence="1">
    <location>
        <begin position="1138"/>
        <end position="1166"/>
    </location>
</feature>
<feature type="compositionally biased region" description="Low complexity" evidence="1">
    <location>
        <begin position="1167"/>
        <end position="1181"/>
    </location>
</feature>
<feature type="compositionally biased region" description="Low complexity" evidence="1">
    <location>
        <begin position="1071"/>
        <end position="1085"/>
    </location>
</feature>
<organism evidence="2 3">
    <name type="scientific">Marasmius tenuissimus</name>
    <dbReference type="NCBI Taxonomy" id="585030"/>
    <lineage>
        <taxon>Eukaryota</taxon>
        <taxon>Fungi</taxon>
        <taxon>Dikarya</taxon>
        <taxon>Basidiomycota</taxon>
        <taxon>Agaricomycotina</taxon>
        <taxon>Agaricomycetes</taxon>
        <taxon>Agaricomycetidae</taxon>
        <taxon>Agaricales</taxon>
        <taxon>Marasmiineae</taxon>
        <taxon>Marasmiaceae</taxon>
        <taxon>Marasmius</taxon>
    </lineage>
</organism>
<feature type="compositionally biased region" description="Polar residues" evidence="1">
    <location>
        <begin position="569"/>
        <end position="579"/>
    </location>
</feature>
<evidence type="ECO:0000313" key="3">
    <source>
        <dbReference type="Proteomes" id="UP001437256"/>
    </source>
</evidence>
<feature type="compositionally biased region" description="Low complexity" evidence="1">
    <location>
        <begin position="644"/>
        <end position="653"/>
    </location>
</feature>
<reference evidence="2 3" key="1">
    <citation type="submission" date="2024-05" db="EMBL/GenBank/DDBJ databases">
        <title>A draft genome resource for the thread blight pathogen Marasmius tenuissimus strain MS-2.</title>
        <authorList>
            <person name="Yulfo-Soto G.E."/>
            <person name="Baruah I.K."/>
            <person name="Amoako-Attah I."/>
            <person name="Bukari Y."/>
            <person name="Meinhardt L.W."/>
            <person name="Bailey B.A."/>
            <person name="Cohen S.P."/>
        </authorList>
    </citation>
    <scope>NUCLEOTIDE SEQUENCE [LARGE SCALE GENOMIC DNA]</scope>
    <source>
        <strain evidence="2 3">MS-2</strain>
    </source>
</reference>
<feature type="compositionally biased region" description="Low complexity" evidence="1">
    <location>
        <begin position="129"/>
        <end position="140"/>
    </location>
</feature>
<feature type="compositionally biased region" description="Low complexity" evidence="1">
    <location>
        <begin position="855"/>
        <end position="870"/>
    </location>
</feature>
<feature type="compositionally biased region" description="Low complexity" evidence="1">
    <location>
        <begin position="612"/>
        <end position="623"/>
    </location>
</feature>
<feature type="compositionally biased region" description="Low complexity" evidence="1">
    <location>
        <begin position="676"/>
        <end position="687"/>
    </location>
</feature>
<evidence type="ECO:0000313" key="2">
    <source>
        <dbReference type="EMBL" id="KAL0063292.1"/>
    </source>
</evidence>